<evidence type="ECO:0000256" key="1">
    <source>
        <dbReference type="ARBA" id="ARBA00004123"/>
    </source>
</evidence>
<keyword evidence="3" id="KW-0805">Transcription regulation</keyword>
<dbReference type="Proteomes" id="UP000596660">
    <property type="component" value="Unplaced"/>
</dbReference>
<dbReference type="GO" id="GO:0005634">
    <property type="term" value="C:nucleus"/>
    <property type="evidence" value="ECO:0007669"/>
    <property type="project" value="UniProtKB-SubCell"/>
</dbReference>
<dbReference type="Gene3D" id="4.10.280.10">
    <property type="entry name" value="Helix-loop-helix DNA-binding domain"/>
    <property type="match status" value="1"/>
</dbReference>
<name>A0A803MSF5_CHEQI</name>
<evidence type="ECO:0000256" key="2">
    <source>
        <dbReference type="ARBA" id="ARBA00011738"/>
    </source>
</evidence>
<dbReference type="PANTHER" id="PTHR16223">
    <property type="entry name" value="TRANSCRIPTION FACTOR BHLH83-RELATED"/>
    <property type="match status" value="1"/>
</dbReference>
<evidence type="ECO:0000313" key="8">
    <source>
        <dbReference type="EnsemblPlants" id="AUR62034506-RA:cds"/>
    </source>
</evidence>
<dbReference type="GO" id="GO:0000981">
    <property type="term" value="F:DNA-binding transcription factor activity, RNA polymerase II-specific"/>
    <property type="evidence" value="ECO:0007669"/>
    <property type="project" value="TreeGrafter"/>
</dbReference>
<dbReference type="AlphaFoldDB" id="A0A803MSF5"/>
<feature type="domain" description="BHLH" evidence="7">
    <location>
        <begin position="113"/>
        <end position="162"/>
    </location>
</feature>
<dbReference type="PROSITE" id="PS50888">
    <property type="entry name" value="BHLH"/>
    <property type="match status" value="1"/>
</dbReference>
<dbReference type="InterPro" id="IPR011598">
    <property type="entry name" value="bHLH_dom"/>
</dbReference>
<organism evidence="8 9">
    <name type="scientific">Chenopodium quinoa</name>
    <name type="common">Quinoa</name>
    <dbReference type="NCBI Taxonomy" id="63459"/>
    <lineage>
        <taxon>Eukaryota</taxon>
        <taxon>Viridiplantae</taxon>
        <taxon>Streptophyta</taxon>
        <taxon>Embryophyta</taxon>
        <taxon>Tracheophyta</taxon>
        <taxon>Spermatophyta</taxon>
        <taxon>Magnoliopsida</taxon>
        <taxon>eudicotyledons</taxon>
        <taxon>Gunneridae</taxon>
        <taxon>Pentapetalae</taxon>
        <taxon>Caryophyllales</taxon>
        <taxon>Chenopodiaceae</taxon>
        <taxon>Chenopodioideae</taxon>
        <taxon>Atripliceae</taxon>
        <taxon>Chenopodium</taxon>
    </lineage>
</organism>
<dbReference type="Gramene" id="AUR62034506-RA">
    <property type="protein sequence ID" value="AUR62034506-RA:cds"/>
    <property type="gene ID" value="AUR62034506"/>
</dbReference>
<evidence type="ECO:0000259" key="7">
    <source>
        <dbReference type="PROSITE" id="PS50888"/>
    </source>
</evidence>
<evidence type="ECO:0000256" key="3">
    <source>
        <dbReference type="ARBA" id="ARBA00023015"/>
    </source>
</evidence>
<keyword evidence="9" id="KW-1185">Reference proteome</keyword>
<keyword evidence="6" id="KW-0539">Nucleus</keyword>
<dbReference type="OMA" id="DEYCESE"/>
<evidence type="ECO:0000256" key="5">
    <source>
        <dbReference type="ARBA" id="ARBA00023163"/>
    </source>
</evidence>
<keyword evidence="5" id="KW-0804">Transcription</keyword>
<dbReference type="GO" id="GO:0000978">
    <property type="term" value="F:RNA polymerase II cis-regulatory region sequence-specific DNA binding"/>
    <property type="evidence" value="ECO:0007669"/>
    <property type="project" value="TreeGrafter"/>
</dbReference>
<dbReference type="GO" id="GO:0046983">
    <property type="term" value="F:protein dimerization activity"/>
    <property type="evidence" value="ECO:0007669"/>
    <property type="project" value="InterPro"/>
</dbReference>
<dbReference type="EnsemblPlants" id="AUR62034506-RA">
    <property type="protein sequence ID" value="AUR62034506-RA:cds"/>
    <property type="gene ID" value="AUR62034506"/>
</dbReference>
<accession>A0A803MSF5</accession>
<dbReference type="InterPro" id="IPR045239">
    <property type="entry name" value="bHLH95_bHLH"/>
</dbReference>
<dbReference type="CDD" id="cd11393">
    <property type="entry name" value="bHLH_AtbHLH_like"/>
    <property type="match status" value="1"/>
</dbReference>
<keyword evidence="4" id="KW-0238">DNA-binding</keyword>
<sequence length="245" mass="26949">MSSPISSSSSTIDPQMANNAQNGFDLFATARFLSGETLNNHSSSGNNLLELFEGSPRFNVDHDLQQSNDLKLCNIPNNNLSSFNNNNGVPADSKNYIMEQQSTHQMPSKKPRFEPRASCPPFKVRKEKLGDRIAALQQLVAPFGKTDTASVLMEAIGYIKFLQNQVETLSVPYMKSSSHNKSSNTTQRVKDDEFCVSDESILTDDLRSRGLCLVPQSCMSYINLASDATINGGIWPSPNFNPAGF</sequence>
<evidence type="ECO:0000256" key="6">
    <source>
        <dbReference type="ARBA" id="ARBA00023242"/>
    </source>
</evidence>
<dbReference type="FunFam" id="4.10.280.10:FF:000032">
    <property type="entry name" value="Transcription factor bHLH123 family"/>
    <property type="match status" value="1"/>
</dbReference>
<dbReference type="InterPro" id="IPR036638">
    <property type="entry name" value="HLH_DNA-bd_sf"/>
</dbReference>
<reference evidence="8" key="1">
    <citation type="journal article" date="2017" name="Nature">
        <title>The genome of Chenopodium quinoa.</title>
        <authorList>
            <person name="Jarvis D.E."/>
            <person name="Ho Y.S."/>
            <person name="Lightfoot D.J."/>
            <person name="Schmoeckel S.M."/>
            <person name="Li B."/>
            <person name="Borm T.J.A."/>
            <person name="Ohyanagi H."/>
            <person name="Mineta K."/>
            <person name="Michell C.T."/>
            <person name="Saber N."/>
            <person name="Kharbatia N.M."/>
            <person name="Rupper R.R."/>
            <person name="Sharp A.R."/>
            <person name="Dally N."/>
            <person name="Boughton B.A."/>
            <person name="Woo Y.H."/>
            <person name="Gao G."/>
            <person name="Schijlen E.G.W.M."/>
            <person name="Guo X."/>
            <person name="Momin A.A."/>
            <person name="Negrao S."/>
            <person name="Al-Babili S."/>
            <person name="Gehring C."/>
            <person name="Roessner U."/>
            <person name="Jung C."/>
            <person name="Murphy K."/>
            <person name="Arold S.T."/>
            <person name="Gojobori T."/>
            <person name="van der Linden C.G."/>
            <person name="van Loo E.N."/>
            <person name="Jellen E.N."/>
            <person name="Maughan P.J."/>
            <person name="Tester M."/>
        </authorList>
    </citation>
    <scope>NUCLEOTIDE SEQUENCE [LARGE SCALE GENOMIC DNA]</scope>
    <source>
        <strain evidence="8">cv. PI 614886</strain>
    </source>
</reference>
<evidence type="ECO:0000313" key="9">
    <source>
        <dbReference type="Proteomes" id="UP000596660"/>
    </source>
</evidence>
<reference evidence="8" key="2">
    <citation type="submission" date="2021-03" db="UniProtKB">
        <authorList>
            <consortium name="EnsemblPlants"/>
        </authorList>
    </citation>
    <scope>IDENTIFICATION</scope>
</reference>
<proteinExistence type="predicted"/>
<dbReference type="PANTHER" id="PTHR16223:SF56">
    <property type="entry name" value="TRANSCRIPTION FACTOR BHLH110"/>
    <property type="match status" value="1"/>
</dbReference>
<comment type="subcellular location">
    <subcellularLocation>
        <location evidence="1">Nucleus</location>
    </subcellularLocation>
</comment>
<protein>
    <recommendedName>
        <fullName evidence="7">BHLH domain-containing protein</fullName>
    </recommendedName>
</protein>
<dbReference type="SUPFAM" id="SSF47459">
    <property type="entry name" value="HLH, helix-loop-helix DNA-binding domain"/>
    <property type="match status" value="1"/>
</dbReference>
<comment type="subunit">
    <text evidence="2">Homodimer.</text>
</comment>
<dbReference type="InterPro" id="IPR045843">
    <property type="entry name" value="IND-like"/>
</dbReference>
<evidence type="ECO:0000256" key="4">
    <source>
        <dbReference type="ARBA" id="ARBA00023125"/>
    </source>
</evidence>